<reference evidence="1 2" key="1">
    <citation type="journal article" date="2017" name="Int. J. Syst. Evol. Microbiol.">
        <title>Mycobacterium talmoniae sp. nov., a slowly growing mycobacterium isolated from human respiratory samples.</title>
        <authorList>
            <person name="Davidson R.M."/>
            <person name="DeGroote M.A."/>
            <person name="Marola J.L."/>
            <person name="Buss S."/>
            <person name="Jones V."/>
            <person name="McNeil M.R."/>
            <person name="Freifeld A.G."/>
            <person name="Elaine Epperson L."/>
            <person name="Hasan N.A."/>
            <person name="Jackson M."/>
            <person name="Iwen P.C."/>
            <person name="Salfinger M."/>
            <person name="Strong M."/>
        </authorList>
    </citation>
    <scope>NUCLEOTIDE SEQUENCE [LARGE SCALE GENOMIC DNA]</scope>
    <source>
        <strain evidence="1 2">ATCC BAA-2683</strain>
    </source>
</reference>
<accession>A0A2S8BGE5</accession>
<proteinExistence type="predicted"/>
<dbReference type="AlphaFoldDB" id="A0A2S8BGE5"/>
<dbReference type="EMBL" id="PPEA01000601">
    <property type="protein sequence ID" value="PQM45698.1"/>
    <property type="molecule type" value="Genomic_DNA"/>
</dbReference>
<protein>
    <submittedName>
        <fullName evidence="1">Uncharacterized protein</fullName>
    </submittedName>
</protein>
<name>A0A2S8BGE5_9MYCO</name>
<evidence type="ECO:0000313" key="1">
    <source>
        <dbReference type="EMBL" id="PQM45698.1"/>
    </source>
</evidence>
<gene>
    <name evidence="1" type="ORF">C1Y40_04142</name>
</gene>
<comment type="caution">
    <text evidence="1">The sequence shown here is derived from an EMBL/GenBank/DDBJ whole genome shotgun (WGS) entry which is preliminary data.</text>
</comment>
<organism evidence="1 2">
    <name type="scientific">Mycobacterium talmoniae</name>
    <dbReference type="NCBI Taxonomy" id="1858794"/>
    <lineage>
        <taxon>Bacteria</taxon>
        <taxon>Bacillati</taxon>
        <taxon>Actinomycetota</taxon>
        <taxon>Actinomycetes</taxon>
        <taxon>Mycobacteriales</taxon>
        <taxon>Mycobacteriaceae</taxon>
        <taxon>Mycobacterium</taxon>
    </lineage>
</organism>
<sequence>MVAKVAKTAPLLTVDTINDKQLRAAVSQLNNWSKGGELGAQITEILNAATLAEAEENTTAGEEN</sequence>
<evidence type="ECO:0000313" key="2">
    <source>
        <dbReference type="Proteomes" id="UP000238296"/>
    </source>
</evidence>
<dbReference type="Proteomes" id="UP000238296">
    <property type="component" value="Unassembled WGS sequence"/>
</dbReference>